<feature type="transmembrane region" description="Helical" evidence="11">
    <location>
        <begin position="6"/>
        <end position="26"/>
    </location>
</feature>
<dbReference type="SMART" id="SM00228">
    <property type="entry name" value="PDZ"/>
    <property type="match status" value="1"/>
</dbReference>
<feature type="transmembrane region" description="Helical" evidence="11">
    <location>
        <begin position="176"/>
        <end position="196"/>
    </location>
</feature>
<evidence type="ECO:0000256" key="1">
    <source>
        <dbReference type="ARBA" id="ARBA00001947"/>
    </source>
</evidence>
<evidence type="ECO:0000256" key="7">
    <source>
        <dbReference type="ARBA" id="ARBA00022833"/>
    </source>
</evidence>
<keyword evidence="6 11" id="KW-0378">Hydrolase</keyword>
<keyword evidence="8 11" id="KW-1133">Transmembrane helix</keyword>
<dbReference type="CDD" id="cd06163">
    <property type="entry name" value="S2P-M50_PDZ_RseP-like"/>
    <property type="match status" value="1"/>
</dbReference>
<dbReference type="InterPro" id="IPR041489">
    <property type="entry name" value="PDZ_6"/>
</dbReference>
<evidence type="ECO:0000313" key="14">
    <source>
        <dbReference type="Proteomes" id="UP000182089"/>
    </source>
</evidence>
<feature type="domain" description="PDZ" evidence="12">
    <location>
        <begin position="181"/>
        <end position="261"/>
    </location>
</feature>
<keyword evidence="4 13" id="KW-0645">Protease</keyword>
<feature type="transmembrane region" description="Helical" evidence="11">
    <location>
        <begin position="396"/>
        <end position="415"/>
    </location>
</feature>
<dbReference type="GO" id="GO:0008233">
    <property type="term" value="F:peptidase activity"/>
    <property type="evidence" value="ECO:0007669"/>
    <property type="project" value="UniProtKB-KW"/>
</dbReference>
<evidence type="ECO:0000259" key="12">
    <source>
        <dbReference type="SMART" id="SM00228"/>
    </source>
</evidence>
<comment type="cofactor">
    <cofactor evidence="1 11">
        <name>Zn(2+)</name>
        <dbReference type="ChEBI" id="CHEBI:29105"/>
    </cofactor>
</comment>
<dbReference type="Proteomes" id="UP000182089">
    <property type="component" value="Unassembled WGS sequence"/>
</dbReference>
<evidence type="ECO:0000256" key="4">
    <source>
        <dbReference type="ARBA" id="ARBA00022670"/>
    </source>
</evidence>
<evidence type="ECO:0000256" key="11">
    <source>
        <dbReference type="RuleBase" id="RU362031"/>
    </source>
</evidence>
<dbReference type="Pfam" id="PF17820">
    <property type="entry name" value="PDZ_6"/>
    <property type="match status" value="1"/>
</dbReference>
<evidence type="ECO:0000313" key="13">
    <source>
        <dbReference type="EMBL" id="SEM49841.1"/>
    </source>
</evidence>
<dbReference type="InterPro" id="IPR001478">
    <property type="entry name" value="PDZ"/>
</dbReference>
<organism evidence="13 14">
    <name type="scientific">Ligilactobacillus ruminis</name>
    <dbReference type="NCBI Taxonomy" id="1623"/>
    <lineage>
        <taxon>Bacteria</taxon>
        <taxon>Bacillati</taxon>
        <taxon>Bacillota</taxon>
        <taxon>Bacilli</taxon>
        <taxon>Lactobacillales</taxon>
        <taxon>Lactobacillaceae</taxon>
        <taxon>Ligilactobacillus</taxon>
    </lineage>
</organism>
<dbReference type="Pfam" id="PF02163">
    <property type="entry name" value="Peptidase_M50"/>
    <property type="match status" value="1"/>
</dbReference>
<proteinExistence type="inferred from homology"/>
<dbReference type="InterPro" id="IPR036034">
    <property type="entry name" value="PDZ_sf"/>
</dbReference>
<gene>
    <name evidence="13" type="ORF">SAMN05216431_103141</name>
</gene>
<dbReference type="CDD" id="cd23081">
    <property type="entry name" value="cpPDZ_EcRseP-like"/>
    <property type="match status" value="1"/>
</dbReference>
<dbReference type="NCBIfam" id="TIGR00054">
    <property type="entry name" value="RIP metalloprotease RseP"/>
    <property type="match status" value="1"/>
</dbReference>
<evidence type="ECO:0000256" key="6">
    <source>
        <dbReference type="ARBA" id="ARBA00022801"/>
    </source>
</evidence>
<evidence type="ECO:0000256" key="5">
    <source>
        <dbReference type="ARBA" id="ARBA00022692"/>
    </source>
</evidence>
<protein>
    <recommendedName>
        <fullName evidence="11">Zinc metalloprotease</fullName>
        <ecNumber evidence="11">3.4.24.-</ecNumber>
    </recommendedName>
</protein>
<dbReference type="Gene3D" id="2.30.42.10">
    <property type="match status" value="1"/>
</dbReference>
<dbReference type="SUPFAM" id="SSF50156">
    <property type="entry name" value="PDZ domain-like"/>
    <property type="match status" value="1"/>
</dbReference>
<evidence type="ECO:0000256" key="9">
    <source>
        <dbReference type="ARBA" id="ARBA00023049"/>
    </source>
</evidence>
<reference evidence="13 14" key="1">
    <citation type="submission" date="2016-10" db="EMBL/GenBank/DDBJ databases">
        <authorList>
            <person name="Varghese N."/>
            <person name="Submissions S."/>
        </authorList>
    </citation>
    <scope>NUCLEOTIDE SEQUENCE [LARGE SCALE GENOMIC DNA]</scope>
    <source>
        <strain evidence="13 14">WC1T17</strain>
    </source>
</reference>
<keyword evidence="11" id="KW-0479">Metal-binding</keyword>
<dbReference type="InterPro" id="IPR004387">
    <property type="entry name" value="Pept_M50_Zn"/>
</dbReference>
<dbReference type="EMBL" id="FOCC01000003">
    <property type="protein sequence ID" value="SEM49841.1"/>
    <property type="molecule type" value="Genomic_DNA"/>
</dbReference>
<accession>A0ABY1AAC9</accession>
<keyword evidence="5 11" id="KW-0812">Transmembrane</keyword>
<keyword evidence="9 11" id="KW-0482">Metalloprotease</keyword>
<keyword evidence="7 11" id="KW-0862">Zinc</keyword>
<dbReference type="InterPro" id="IPR008915">
    <property type="entry name" value="Peptidase_M50"/>
</dbReference>
<feature type="transmembrane region" description="Helical" evidence="11">
    <location>
        <begin position="345"/>
        <end position="367"/>
    </location>
</feature>
<dbReference type="GO" id="GO:0006508">
    <property type="term" value="P:proteolysis"/>
    <property type="evidence" value="ECO:0007669"/>
    <property type="project" value="UniProtKB-KW"/>
</dbReference>
<sequence>MITTIVTFIIVFGILVFVHEFGHYFFAKRSGILVREFSIGMGPKIYAYHKNGTTYTLRILPLGGYVRMAGLEDDGDTLAKGMPVGLVVNEQGIVEKINLSDKISLLNAIPVEVSDWDFDQALFIKGYENGDESEEVTYQVDHDALIVEKDGTEVQIAPLDVQFQSASLLNRMITNFAGAMNNFLLAIVAFFVVALLQGGVVSSTTTIGQIQANSPAAKAGLKVGDQVVKVNQTKVATFTELSSKITANPNKQLKFTVKRHNTLKTITVTPKKVISNGKAAGQVGIVAKQKIDHSLGAILGYGFKETWSVMVQIFQVLRNMFSGFSLNDLGGPVAMYSFTSQAAKYGPVSVITLLAFLSINLGIVNLLPIPALDGGKLLLNFIEAIRRKPIDPEKEMLLTLIGFAFLMILMVLVTWNDIQRYFFR</sequence>
<comment type="subcellular location">
    <subcellularLocation>
        <location evidence="2">Membrane</location>
        <topology evidence="2">Multi-pass membrane protein</topology>
    </subcellularLocation>
</comment>
<evidence type="ECO:0000256" key="8">
    <source>
        <dbReference type="ARBA" id="ARBA00022989"/>
    </source>
</evidence>
<comment type="caution">
    <text evidence="13">The sequence shown here is derived from an EMBL/GenBank/DDBJ whole genome shotgun (WGS) entry which is preliminary data.</text>
</comment>
<comment type="similarity">
    <text evidence="3 11">Belongs to the peptidase M50B family.</text>
</comment>
<evidence type="ECO:0000256" key="10">
    <source>
        <dbReference type="ARBA" id="ARBA00023136"/>
    </source>
</evidence>
<evidence type="ECO:0000256" key="3">
    <source>
        <dbReference type="ARBA" id="ARBA00007931"/>
    </source>
</evidence>
<keyword evidence="10 11" id="KW-0472">Membrane</keyword>
<dbReference type="PANTHER" id="PTHR42837">
    <property type="entry name" value="REGULATOR OF SIGMA-E PROTEASE RSEP"/>
    <property type="match status" value="1"/>
</dbReference>
<evidence type="ECO:0000256" key="2">
    <source>
        <dbReference type="ARBA" id="ARBA00004141"/>
    </source>
</evidence>
<dbReference type="EC" id="3.4.24.-" evidence="11"/>
<dbReference type="PANTHER" id="PTHR42837:SF2">
    <property type="entry name" value="MEMBRANE METALLOPROTEASE ARASP2, CHLOROPLASTIC-RELATED"/>
    <property type="match status" value="1"/>
</dbReference>
<name>A0ABY1AAC9_9LACO</name>